<gene>
    <name evidence="3" type="ORF">SAJA_14075</name>
</gene>
<evidence type="ECO:0000259" key="2">
    <source>
        <dbReference type="PROSITE" id="PS50405"/>
    </source>
</evidence>
<evidence type="ECO:0000313" key="4">
    <source>
        <dbReference type="Proteomes" id="UP000285310"/>
    </source>
</evidence>
<dbReference type="EMBL" id="AYKG01000067">
    <property type="protein sequence ID" value="ROO24342.1"/>
    <property type="molecule type" value="Genomic_DNA"/>
</dbReference>
<dbReference type="InterPro" id="IPR040079">
    <property type="entry name" value="Glutathione_S-Trfase"/>
</dbReference>
<dbReference type="PANTHER" id="PTHR44051">
    <property type="entry name" value="GLUTATHIONE S-TRANSFERASE-RELATED"/>
    <property type="match status" value="1"/>
</dbReference>
<dbReference type="PANTHER" id="PTHR44051:SF8">
    <property type="entry name" value="GLUTATHIONE S-TRANSFERASE GSTA"/>
    <property type="match status" value="1"/>
</dbReference>
<dbReference type="OrthoDB" id="9782992at2"/>
<dbReference type="InterPro" id="IPR010987">
    <property type="entry name" value="Glutathione-S-Trfase_C-like"/>
</dbReference>
<evidence type="ECO:0000313" key="3">
    <source>
        <dbReference type="EMBL" id="ROO24342.1"/>
    </source>
</evidence>
<dbReference type="SFLD" id="SFLDS00019">
    <property type="entry name" value="Glutathione_Transferase_(cytos"/>
    <property type="match status" value="1"/>
</dbReference>
<evidence type="ECO:0000259" key="1">
    <source>
        <dbReference type="PROSITE" id="PS50404"/>
    </source>
</evidence>
<keyword evidence="4" id="KW-1185">Reference proteome</keyword>
<reference evidence="3 4" key="1">
    <citation type="submission" date="2013-10" db="EMBL/GenBank/DDBJ databases">
        <title>Salinisphaera japonica YTM-1 Genome Sequencing.</title>
        <authorList>
            <person name="Lai Q."/>
            <person name="Li C."/>
            <person name="Shao Z."/>
        </authorList>
    </citation>
    <scope>NUCLEOTIDE SEQUENCE [LARGE SCALE GENOMIC DNA]</scope>
    <source>
        <strain evidence="3 4">YTM-1</strain>
    </source>
</reference>
<feature type="domain" description="GST C-terminal" evidence="2">
    <location>
        <begin position="82"/>
        <end position="217"/>
    </location>
</feature>
<dbReference type="InterPro" id="IPR036282">
    <property type="entry name" value="Glutathione-S-Trfase_C_sf"/>
</dbReference>
<dbReference type="Proteomes" id="UP000285310">
    <property type="component" value="Unassembled WGS sequence"/>
</dbReference>
<dbReference type="CDD" id="cd00299">
    <property type="entry name" value="GST_C_family"/>
    <property type="match status" value="1"/>
</dbReference>
<dbReference type="CDD" id="cd00570">
    <property type="entry name" value="GST_N_family"/>
    <property type="match status" value="1"/>
</dbReference>
<dbReference type="InterPro" id="IPR004045">
    <property type="entry name" value="Glutathione_S-Trfase_N"/>
</dbReference>
<name>A0A423PFH4_9GAMM</name>
<feature type="domain" description="GST N-terminal" evidence="1">
    <location>
        <begin position="1"/>
        <end position="77"/>
    </location>
</feature>
<dbReference type="SUPFAM" id="SSF47616">
    <property type="entry name" value="GST C-terminal domain-like"/>
    <property type="match status" value="1"/>
</dbReference>
<comment type="caution">
    <text evidence="3">The sequence shown here is derived from an EMBL/GenBank/DDBJ whole genome shotgun (WGS) entry which is preliminary data.</text>
</comment>
<dbReference type="SFLD" id="SFLDG00358">
    <property type="entry name" value="Main_(cytGST)"/>
    <property type="match status" value="1"/>
</dbReference>
<dbReference type="PROSITE" id="PS50404">
    <property type="entry name" value="GST_NTER"/>
    <property type="match status" value="1"/>
</dbReference>
<dbReference type="Gene3D" id="3.40.30.10">
    <property type="entry name" value="Glutaredoxin"/>
    <property type="match status" value="1"/>
</dbReference>
<proteinExistence type="predicted"/>
<dbReference type="InterPro" id="IPR036249">
    <property type="entry name" value="Thioredoxin-like_sf"/>
</dbReference>
<protein>
    <submittedName>
        <fullName evidence="3">Glutathione S-transferase</fullName>
    </submittedName>
</protein>
<dbReference type="SUPFAM" id="SSF52833">
    <property type="entry name" value="Thioredoxin-like"/>
    <property type="match status" value="1"/>
</dbReference>
<accession>A0A423PFH4</accession>
<dbReference type="RefSeq" id="WP_123659261.1">
    <property type="nucleotide sequence ID" value="NZ_AYKG01000067.1"/>
</dbReference>
<dbReference type="AlphaFoldDB" id="A0A423PFH4"/>
<dbReference type="Gene3D" id="1.20.1050.10">
    <property type="match status" value="1"/>
</dbReference>
<dbReference type="InParanoid" id="A0A423PFH4"/>
<dbReference type="Pfam" id="PF13410">
    <property type="entry name" value="GST_C_2"/>
    <property type="match status" value="1"/>
</dbReference>
<keyword evidence="3" id="KW-0808">Transferase</keyword>
<dbReference type="GO" id="GO:0016740">
    <property type="term" value="F:transferase activity"/>
    <property type="evidence" value="ECO:0007669"/>
    <property type="project" value="UniProtKB-KW"/>
</dbReference>
<dbReference type="Pfam" id="PF13417">
    <property type="entry name" value="GST_N_3"/>
    <property type="match status" value="1"/>
</dbReference>
<dbReference type="PROSITE" id="PS50405">
    <property type="entry name" value="GST_CTER"/>
    <property type="match status" value="1"/>
</dbReference>
<sequence>MKLYGVPLSPFVRKVLFTLDALDLSCDHEELAPGSDNSAFRKTSPAGRIPGFADGDFQIADSAAICRYLVTRERSELMGGPSPQRQARIVQWETWGDADLGPALLAPLLERVVKPVRLGQATDEARVETAVGELLPPVYAELDAALAHRGPWLIGEAFSYADIAIASDLSTAEIADVLPSEGRYPALDGWLARVRGQRGYQTLMDITRDYIARSKNA</sequence>
<organism evidence="3 4">
    <name type="scientific">Salinisphaera japonica YTM-1</name>
    <dbReference type="NCBI Taxonomy" id="1209778"/>
    <lineage>
        <taxon>Bacteria</taxon>
        <taxon>Pseudomonadati</taxon>
        <taxon>Pseudomonadota</taxon>
        <taxon>Gammaproteobacteria</taxon>
        <taxon>Salinisphaerales</taxon>
        <taxon>Salinisphaeraceae</taxon>
        <taxon>Salinisphaera</taxon>
    </lineage>
</organism>